<evidence type="ECO:0000313" key="2">
    <source>
        <dbReference type="EMBL" id="GEO14652.1"/>
    </source>
</evidence>
<dbReference type="Gene3D" id="3.30.160.100">
    <property type="entry name" value="Ribosome hibernation promotion factor-like"/>
    <property type="match status" value="1"/>
</dbReference>
<gene>
    <name evidence="2" type="ORF">MAE02_23480</name>
</gene>
<evidence type="ECO:0000256" key="1">
    <source>
        <dbReference type="SAM" id="MobiDB-lite"/>
    </source>
</evidence>
<reference evidence="2 3" key="1">
    <citation type="submission" date="2019-07" db="EMBL/GenBank/DDBJ databases">
        <title>Whole genome shotgun sequence of Microvirga aerophila NBRC 106136.</title>
        <authorList>
            <person name="Hosoyama A."/>
            <person name="Uohara A."/>
            <person name="Ohji S."/>
            <person name="Ichikawa N."/>
        </authorList>
    </citation>
    <scope>NUCLEOTIDE SEQUENCE [LARGE SCALE GENOMIC DNA]</scope>
    <source>
        <strain evidence="2 3">NBRC 106136</strain>
    </source>
</reference>
<protein>
    <recommendedName>
        <fullName evidence="4">Ribosomal subunit interface protein</fullName>
    </recommendedName>
</protein>
<dbReference type="Proteomes" id="UP000321085">
    <property type="component" value="Unassembled WGS sequence"/>
</dbReference>
<keyword evidence="3" id="KW-1185">Reference proteome</keyword>
<dbReference type="Pfam" id="PF02482">
    <property type="entry name" value="Ribosomal_S30AE"/>
    <property type="match status" value="1"/>
</dbReference>
<evidence type="ECO:0000313" key="3">
    <source>
        <dbReference type="Proteomes" id="UP000321085"/>
    </source>
</evidence>
<dbReference type="AlphaFoldDB" id="A0A512BRX5"/>
<dbReference type="CDD" id="cd00552">
    <property type="entry name" value="RaiA"/>
    <property type="match status" value="1"/>
</dbReference>
<evidence type="ECO:0008006" key="4">
    <source>
        <dbReference type="Google" id="ProtNLM"/>
    </source>
</evidence>
<dbReference type="RefSeq" id="WP_245439571.1">
    <property type="nucleotide sequence ID" value="NZ_BJYU01000026.1"/>
</dbReference>
<feature type="region of interest" description="Disordered" evidence="1">
    <location>
        <begin position="103"/>
        <end position="125"/>
    </location>
</feature>
<dbReference type="EMBL" id="BJYU01000026">
    <property type="protein sequence ID" value="GEO14652.1"/>
    <property type="molecule type" value="Genomic_DNA"/>
</dbReference>
<accession>A0A512BRX5</accession>
<comment type="caution">
    <text evidence="2">The sequence shown here is derived from an EMBL/GenBank/DDBJ whole genome shotgun (WGS) entry which is preliminary data.</text>
</comment>
<organism evidence="2 3">
    <name type="scientific">Microvirga aerophila</name>
    <dbReference type="NCBI Taxonomy" id="670291"/>
    <lineage>
        <taxon>Bacteria</taxon>
        <taxon>Pseudomonadati</taxon>
        <taxon>Pseudomonadota</taxon>
        <taxon>Alphaproteobacteria</taxon>
        <taxon>Hyphomicrobiales</taxon>
        <taxon>Methylobacteriaceae</taxon>
        <taxon>Microvirga</taxon>
    </lineage>
</organism>
<proteinExistence type="predicted"/>
<dbReference type="NCBIfam" id="TIGR00741">
    <property type="entry name" value="yfiA"/>
    <property type="match status" value="1"/>
</dbReference>
<feature type="compositionally biased region" description="Basic and acidic residues" evidence="1">
    <location>
        <begin position="103"/>
        <end position="115"/>
    </location>
</feature>
<dbReference type="InterPro" id="IPR036567">
    <property type="entry name" value="RHF-like"/>
</dbReference>
<sequence length="125" mass="13830">MNLENMDSVITIESASVDLGEAFRSHAQQGITRAASKYFGRLNAASVHVSREGILFRCTVNMQMGALKTMSAEAQDKDCYVAFKSAMDKVEKQLRRAKRELREDKATRIDKDATLRDGLGSSSPV</sequence>
<dbReference type="SUPFAM" id="SSF69754">
    <property type="entry name" value="Ribosome binding protein Y (YfiA homologue)"/>
    <property type="match status" value="1"/>
</dbReference>
<dbReference type="InterPro" id="IPR003489">
    <property type="entry name" value="RHF/RaiA"/>
</dbReference>
<name>A0A512BRX5_9HYPH</name>